<dbReference type="InterPro" id="IPR051691">
    <property type="entry name" value="Metab_Enz_Cyan_OpOx_G3PDH"/>
</dbReference>
<dbReference type="EMBL" id="FOSK01000005">
    <property type="protein sequence ID" value="SFK45853.1"/>
    <property type="molecule type" value="Genomic_DNA"/>
</dbReference>
<reference evidence="4 5" key="1">
    <citation type="submission" date="2016-10" db="EMBL/GenBank/DDBJ databases">
        <authorList>
            <person name="Varghese N."/>
            <person name="Submissions S."/>
        </authorList>
    </citation>
    <scope>NUCLEOTIDE SEQUENCE [LARGE SCALE GENOMIC DNA]</scope>
    <source>
        <strain evidence="4 5">DSM 16392</strain>
    </source>
</reference>
<dbReference type="SUPFAM" id="SSF51905">
    <property type="entry name" value="FAD/NAD(P)-binding domain"/>
    <property type="match status" value="1"/>
</dbReference>
<comment type="caution">
    <text evidence="4">The sequence shown here is derived from an EMBL/GenBank/DDBJ whole genome shotgun (WGS) entry which is preliminary data.</text>
</comment>
<dbReference type="PRINTS" id="PR00411">
    <property type="entry name" value="PNDRDTASEI"/>
</dbReference>
<dbReference type="PANTHER" id="PTHR42949">
    <property type="entry name" value="ANAEROBIC GLYCEROL-3-PHOSPHATE DEHYDROGENASE SUBUNIT B"/>
    <property type="match status" value="1"/>
</dbReference>
<dbReference type="InterPro" id="IPR007419">
    <property type="entry name" value="BFD-like_2Fe2S-bd_dom"/>
</dbReference>
<name>A0A1I3ZPC6_9HYPH</name>
<dbReference type="PIRSF" id="PIRSF037495">
    <property type="entry name" value="Opine_OX_OoxA/HcnB"/>
    <property type="match status" value="1"/>
</dbReference>
<evidence type="ECO:0000313" key="4">
    <source>
        <dbReference type="EMBL" id="SFK45853.1"/>
    </source>
</evidence>
<evidence type="ECO:0000259" key="2">
    <source>
        <dbReference type="Pfam" id="PF04324"/>
    </source>
</evidence>
<accession>A0A1I3ZPC6</accession>
<dbReference type="Proteomes" id="UP000199598">
    <property type="component" value="Unassembled WGS sequence"/>
</dbReference>
<dbReference type="PRINTS" id="PR00368">
    <property type="entry name" value="FADPNR"/>
</dbReference>
<dbReference type="InterPro" id="IPR023753">
    <property type="entry name" value="FAD/NAD-binding_dom"/>
</dbReference>
<dbReference type="InterPro" id="IPR017224">
    <property type="entry name" value="Opine_Oxase_asu/HCN_bsu"/>
</dbReference>
<protein>
    <submittedName>
        <fullName evidence="4">Pyruvate/2-oxoglutarate dehydrogenase complex, dihydrolipoamide dehydrogenase (E3) component</fullName>
    </submittedName>
</protein>
<gene>
    <name evidence="4" type="ORF">SAMN04488518_105187</name>
</gene>
<keyword evidence="1" id="KW-0560">Oxidoreductase</keyword>
<sequence length="471" mass="50905">MSDIFDIAIIGAGPGGMSAALEAAQQGASVAVLDRKATPGGQIYRDVTQSPLLDPSVLGREYTEGAELVRAFLEADIDRHQNADVWHIGENGEVLYSQDNQTRRLVARELIISPGAMERPFPIEGWHLPGVMTAGSAQVMLKSDGMVKDGAIFAGTGPLLYLIVAQYLRLGVTVNAVVDTTPAGGVGRAMQHLGGALRKPAYLIKGLKLLNEIRRAGVPVFRHASNLSILGESKAVGLQFQQDGRTHSINAGHIFLHQGVIPNLNMTRALGMEHHWAEQQLCWTPVLDDWGQSSIPHIAVVGDAAGIQGAEAARHAGRLAALKAMNKLGKLNDADLQQESSANLKAIKSFKAFRSFLDAYYPPTPEHRIPVATNTLVCRCEEQTMGQLRAGFEQGAKDPNALKALTRCGMGPCQGRQCGHTVSELLADWQNKPVSDIGYYRLRSPQRLLSVEELSQFQNIKPVQKPAEVSA</sequence>
<dbReference type="Gene3D" id="3.50.50.60">
    <property type="entry name" value="FAD/NAD(P)-binding domain"/>
    <property type="match status" value="2"/>
</dbReference>
<dbReference type="RefSeq" id="WP_093519456.1">
    <property type="nucleotide sequence ID" value="NZ_FOSK01000005.1"/>
</dbReference>
<dbReference type="InterPro" id="IPR041854">
    <property type="entry name" value="BFD-like_2Fe2S-bd_dom_sf"/>
</dbReference>
<evidence type="ECO:0000313" key="5">
    <source>
        <dbReference type="Proteomes" id="UP000199598"/>
    </source>
</evidence>
<dbReference type="CDD" id="cd19946">
    <property type="entry name" value="GlpA-like_Fer2_BFD-like"/>
    <property type="match status" value="1"/>
</dbReference>
<keyword evidence="4" id="KW-0670">Pyruvate</keyword>
<dbReference type="Pfam" id="PF07992">
    <property type="entry name" value="Pyr_redox_2"/>
    <property type="match status" value="1"/>
</dbReference>
<feature type="domain" description="FAD/NAD(P)-binding" evidence="3">
    <location>
        <begin position="5"/>
        <end position="126"/>
    </location>
</feature>
<dbReference type="PANTHER" id="PTHR42949:SF3">
    <property type="entry name" value="ANAEROBIC GLYCEROL-3-PHOSPHATE DEHYDROGENASE SUBUNIT B"/>
    <property type="match status" value="1"/>
</dbReference>
<organism evidence="4 5">
    <name type="scientific">Pseudovibrio ascidiaceicola</name>
    <dbReference type="NCBI Taxonomy" id="285279"/>
    <lineage>
        <taxon>Bacteria</taxon>
        <taxon>Pseudomonadati</taxon>
        <taxon>Pseudomonadota</taxon>
        <taxon>Alphaproteobacteria</taxon>
        <taxon>Hyphomicrobiales</taxon>
        <taxon>Stappiaceae</taxon>
        <taxon>Pseudovibrio</taxon>
    </lineage>
</organism>
<feature type="domain" description="BFD-like [2Fe-2S]-binding" evidence="2">
    <location>
        <begin position="376"/>
        <end position="427"/>
    </location>
</feature>
<dbReference type="Pfam" id="PF04324">
    <property type="entry name" value="Fer2_BFD"/>
    <property type="match status" value="1"/>
</dbReference>
<dbReference type="InterPro" id="IPR036188">
    <property type="entry name" value="FAD/NAD-bd_sf"/>
</dbReference>
<dbReference type="Gene3D" id="1.10.10.1100">
    <property type="entry name" value="BFD-like [2Fe-2S]-binding domain"/>
    <property type="match status" value="1"/>
</dbReference>
<keyword evidence="5" id="KW-1185">Reference proteome</keyword>
<evidence type="ECO:0000259" key="3">
    <source>
        <dbReference type="Pfam" id="PF07992"/>
    </source>
</evidence>
<proteinExistence type="predicted"/>
<evidence type="ECO:0000256" key="1">
    <source>
        <dbReference type="ARBA" id="ARBA00023002"/>
    </source>
</evidence>